<comment type="caution">
    <text evidence="1">The sequence shown here is derived from an EMBL/GenBank/DDBJ whole genome shotgun (WGS) entry which is preliminary data.</text>
</comment>
<name>A0AAE1ACV6_9GAST</name>
<dbReference type="AlphaFoldDB" id="A0AAE1ACV6"/>
<dbReference type="EMBL" id="JAWDGP010002280">
    <property type="protein sequence ID" value="KAK3784332.1"/>
    <property type="molecule type" value="Genomic_DNA"/>
</dbReference>
<protein>
    <submittedName>
        <fullName evidence="1">Uncharacterized protein</fullName>
    </submittedName>
</protein>
<proteinExistence type="predicted"/>
<reference evidence="1" key="1">
    <citation type="journal article" date="2023" name="G3 (Bethesda)">
        <title>A reference genome for the long-term kleptoplast-retaining sea slug Elysia crispata morphotype clarki.</title>
        <authorList>
            <person name="Eastman K.E."/>
            <person name="Pendleton A.L."/>
            <person name="Shaikh M.A."/>
            <person name="Suttiyut T."/>
            <person name="Ogas R."/>
            <person name="Tomko P."/>
            <person name="Gavelis G."/>
            <person name="Widhalm J.R."/>
            <person name="Wisecaver J.H."/>
        </authorList>
    </citation>
    <scope>NUCLEOTIDE SEQUENCE</scope>
    <source>
        <strain evidence="1">ECLA1</strain>
    </source>
</reference>
<keyword evidence="2" id="KW-1185">Reference proteome</keyword>
<evidence type="ECO:0000313" key="2">
    <source>
        <dbReference type="Proteomes" id="UP001283361"/>
    </source>
</evidence>
<sequence length="179" mass="20472">MMAVITTEWLEKLYGGHDTGHISSGEGHTALHMSGDILAFERNLTVLDRDLQKDTLTHFPNLREFKEAQIINSEYLQSAFIAMQTSFGKRFCEFRTHIILPCDSPEPRPLPDEYDCIAGVSQPALDMVLVVIADKDIWMSEVKRLTAHLENVTHQKNDLAQNHKWRDIENLPKPSKNVF</sequence>
<gene>
    <name evidence="1" type="ORF">RRG08_017906</name>
</gene>
<accession>A0AAE1ACV6</accession>
<organism evidence="1 2">
    <name type="scientific">Elysia crispata</name>
    <name type="common">lettuce slug</name>
    <dbReference type="NCBI Taxonomy" id="231223"/>
    <lineage>
        <taxon>Eukaryota</taxon>
        <taxon>Metazoa</taxon>
        <taxon>Spiralia</taxon>
        <taxon>Lophotrochozoa</taxon>
        <taxon>Mollusca</taxon>
        <taxon>Gastropoda</taxon>
        <taxon>Heterobranchia</taxon>
        <taxon>Euthyneura</taxon>
        <taxon>Panpulmonata</taxon>
        <taxon>Sacoglossa</taxon>
        <taxon>Placobranchoidea</taxon>
        <taxon>Plakobranchidae</taxon>
        <taxon>Elysia</taxon>
    </lineage>
</organism>
<evidence type="ECO:0000313" key="1">
    <source>
        <dbReference type="EMBL" id="KAK3784332.1"/>
    </source>
</evidence>
<dbReference type="Proteomes" id="UP001283361">
    <property type="component" value="Unassembled WGS sequence"/>
</dbReference>